<dbReference type="Proteomes" id="UP001238088">
    <property type="component" value="Unassembled WGS sequence"/>
</dbReference>
<evidence type="ECO:0000313" key="1">
    <source>
        <dbReference type="EMBL" id="MDQ0270788.1"/>
    </source>
</evidence>
<reference evidence="1 2" key="1">
    <citation type="submission" date="2023-07" db="EMBL/GenBank/DDBJ databases">
        <title>Genomic Encyclopedia of Type Strains, Phase IV (KMG-IV): sequencing the most valuable type-strain genomes for metagenomic binning, comparative biology and taxonomic classification.</title>
        <authorList>
            <person name="Goeker M."/>
        </authorList>
    </citation>
    <scope>NUCLEOTIDE SEQUENCE [LARGE SCALE GENOMIC DNA]</scope>
    <source>
        <strain evidence="1 2">DSM 23494</strain>
    </source>
</reference>
<dbReference type="EMBL" id="JAUSUB010000010">
    <property type="protein sequence ID" value="MDQ0270788.1"/>
    <property type="molecule type" value="Genomic_DNA"/>
</dbReference>
<name>A0ABU0AHQ3_9BACI</name>
<accession>A0ABU0AHQ3</accession>
<evidence type="ECO:0000313" key="2">
    <source>
        <dbReference type="Proteomes" id="UP001238088"/>
    </source>
</evidence>
<dbReference type="RefSeq" id="WP_307475493.1">
    <property type="nucleotide sequence ID" value="NZ_JAUSUB010000010.1"/>
</dbReference>
<proteinExistence type="predicted"/>
<organism evidence="1 2">
    <name type="scientific">Cytobacillus purgationiresistens</name>
    <dbReference type="NCBI Taxonomy" id="863449"/>
    <lineage>
        <taxon>Bacteria</taxon>
        <taxon>Bacillati</taxon>
        <taxon>Bacillota</taxon>
        <taxon>Bacilli</taxon>
        <taxon>Bacillales</taxon>
        <taxon>Bacillaceae</taxon>
        <taxon>Cytobacillus</taxon>
    </lineage>
</organism>
<gene>
    <name evidence="1" type="ORF">J2S17_002673</name>
</gene>
<keyword evidence="2" id="KW-1185">Reference proteome</keyword>
<protein>
    <submittedName>
        <fullName evidence="1">Uncharacterized protein</fullName>
    </submittedName>
</protein>
<comment type="caution">
    <text evidence="1">The sequence shown here is derived from an EMBL/GenBank/DDBJ whole genome shotgun (WGS) entry which is preliminary data.</text>
</comment>
<sequence length="66" mass="7975">MKRKYFYTFKAKDVHYWEYCPRCGSETYYIYDGDYSGLLQCLDCPVNDDTTEFIITYNDDKEPVNE</sequence>